<dbReference type="GO" id="GO:0006913">
    <property type="term" value="P:nucleocytoplasmic transport"/>
    <property type="evidence" value="ECO:0007669"/>
    <property type="project" value="InterPro"/>
</dbReference>
<gene>
    <name evidence="3" type="ORF">B0J11DRAFT_521371</name>
</gene>
<name>A0A9P9IRB6_9PLEO</name>
<dbReference type="Gene3D" id="3.10.450.50">
    <property type="match status" value="1"/>
</dbReference>
<organism evidence="3 4">
    <name type="scientific">Dendryphion nanum</name>
    <dbReference type="NCBI Taxonomy" id="256645"/>
    <lineage>
        <taxon>Eukaryota</taxon>
        <taxon>Fungi</taxon>
        <taxon>Dikarya</taxon>
        <taxon>Ascomycota</taxon>
        <taxon>Pezizomycotina</taxon>
        <taxon>Dothideomycetes</taxon>
        <taxon>Pleosporomycetidae</taxon>
        <taxon>Pleosporales</taxon>
        <taxon>Torulaceae</taxon>
        <taxon>Dendryphion</taxon>
    </lineage>
</organism>
<dbReference type="AlphaFoldDB" id="A0A9P9IRB6"/>
<dbReference type="PROSITE" id="PS50177">
    <property type="entry name" value="NTF2_DOMAIN"/>
    <property type="match status" value="1"/>
</dbReference>
<comment type="caution">
    <text evidence="3">The sequence shown here is derived from an EMBL/GenBank/DDBJ whole genome shotgun (WGS) entry which is preliminary data.</text>
</comment>
<reference evidence="3" key="1">
    <citation type="journal article" date="2021" name="Nat. Commun.">
        <title>Genetic determinants of endophytism in the Arabidopsis root mycobiome.</title>
        <authorList>
            <person name="Mesny F."/>
            <person name="Miyauchi S."/>
            <person name="Thiergart T."/>
            <person name="Pickel B."/>
            <person name="Atanasova L."/>
            <person name="Karlsson M."/>
            <person name="Huettel B."/>
            <person name="Barry K.W."/>
            <person name="Haridas S."/>
            <person name="Chen C."/>
            <person name="Bauer D."/>
            <person name="Andreopoulos W."/>
            <person name="Pangilinan J."/>
            <person name="LaButti K."/>
            <person name="Riley R."/>
            <person name="Lipzen A."/>
            <person name="Clum A."/>
            <person name="Drula E."/>
            <person name="Henrissat B."/>
            <person name="Kohler A."/>
            <person name="Grigoriev I.V."/>
            <person name="Martin F.M."/>
            <person name="Hacquard S."/>
        </authorList>
    </citation>
    <scope>NUCLEOTIDE SEQUENCE</scope>
    <source>
        <strain evidence="3">MPI-CAGE-CH-0243</strain>
    </source>
</reference>
<sequence length="243" mass="26753">MDETQLTPAEKSEYTLDIVACNVAVAFTEAYYYAFQKDRNSISSFYCPKQALGEDEKALAIVWNGEEYDDAASLQSHVQGLTHTYFDVESLDCDVLNPKHLAASQVTNGSGNDGDDLVRRMSITVMVMGSVRLEEQLKGPIREFSETFVLVPNPEKLLTNGINFDKGWQKEWLVLSQNFRFTEWGVIEVTEGDPSIDVSTPMETDKNKNKANGSSTNTFRGSNKGIAGQFAAAGLLAKGKGKA</sequence>
<dbReference type="SUPFAM" id="SSF54427">
    <property type="entry name" value="NTF2-like"/>
    <property type="match status" value="1"/>
</dbReference>
<protein>
    <recommendedName>
        <fullName evidence="2">NTF2 domain-containing protein</fullName>
    </recommendedName>
</protein>
<dbReference type="EMBL" id="JAGMWT010000003">
    <property type="protein sequence ID" value="KAH7132303.1"/>
    <property type="molecule type" value="Genomic_DNA"/>
</dbReference>
<dbReference type="InterPro" id="IPR045875">
    <property type="entry name" value="NTF2"/>
</dbReference>
<evidence type="ECO:0000256" key="1">
    <source>
        <dbReference type="SAM" id="MobiDB-lite"/>
    </source>
</evidence>
<dbReference type="OrthoDB" id="25408at2759"/>
<feature type="domain" description="NTF2" evidence="2">
    <location>
        <begin position="23"/>
        <end position="181"/>
    </location>
</feature>
<evidence type="ECO:0000313" key="3">
    <source>
        <dbReference type="EMBL" id="KAH7132303.1"/>
    </source>
</evidence>
<dbReference type="InterPro" id="IPR002075">
    <property type="entry name" value="NTF2_dom"/>
</dbReference>
<keyword evidence="4" id="KW-1185">Reference proteome</keyword>
<evidence type="ECO:0000259" key="2">
    <source>
        <dbReference type="PROSITE" id="PS50177"/>
    </source>
</evidence>
<accession>A0A9P9IRB6</accession>
<feature type="compositionally biased region" description="Polar residues" evidence="1">
    <location>
        <begin position="210"/>
        <end position="221"/>
    </location>
</feature>
<dbReference type="InterPro" id="IPR032710">
    <property type="entry name" value="NTF2-like_dom_sf"/>
</dbReference>
<proteinExistence type="predicted"/>
<dbReference type="Proteomes" id="UP000700596">
    <property type="component" value="Unassembled WGS sequence"/>
</dbReference>
<evidence type="ECO:0000313" key="4">
    <source>
        <dbReference type="Proteomes" id="UP000700596"/>
    </source>
</evidence>
<dbReference type="Pfam" id="PF02136">
    <property type="entry name" value="NTF2"/>
    <property type="match status" value="1"/>
</dbReference>
<dbReference type="InterPro" id="IPR018222">
    <property type="entry name" value="Nuclear_transport_factor_2_euk"/>
</dbReference>
<dbReference type="PANTHER" id="PTHR12612">
    <property type="entry name" value="NUCLEAR TRANSPORT FACTOR 2"/>
    <property type="match status" value="1"/>
</dbReference>
<feature type="region of interest" description="Disordered" evidence="1">
    <location>
        <begin position="195"/>
        <end position="222"/>
    </location>
</feature>